<dbReference type="EMBL" id="JAERRI010000026">
    <property type="protein sequence ID" value="MBL1094190.1"/>
    <property type="molecule type" value="Genomic_DNA"/>
</dbReference>
<gene>
    <name evidence="1" type="ORF">JK360_33580</name>
</gene>
<accession>A0ABS1N298</accession>
<proteinExistence type="predicted"/>
<organism evidence="1 2">
    <name type="scientific">Streptomyces siderophoricus</name>
    <dbReference type="NCBI Taxonomy" id="2802281"/>
    <lineage>
        <taxon>Bacteria</taxon>
        <taxon>Bacillati</taxon>
        <taxon>Actinomycetota</taxon>
        <taxon>Actinomycetes</taxon>
        <taxon>Kitasatosporales</taxon>
        <taxon>Streptomycetaceae</taxon>
        <taxon>Streptomyces</taxon>
    </lineage>
</organism>
<sequence>MRDDGDGLMGDLNDVGPEAWVWNPNVDYLSGWRHARESAGRLNDALRAAGLDSSTVWAVPNVDADGRGVVRLAASLPAADELAELLRQRSTHSRRREA</sequence>
<protein>
    <submittedName>
        <fullName evidence="1">Uncharacterized protein</fullName>
    </submittedName>
</protein>
<evidence type="ECO:0000313" key="1">
    <source>
        <dbReference type="EMBL" id="MBL1094190.1"/>
    </source>
</evidence>
<name>A0ABS1N298_9ACTN</name>
<dbReference type="Proteomes" id="UP000629371">
    <property type="component" value="Unassembled WGS sequence"/>
</dbReference>
<keyword evidence="2" id="KW-1185">Reference proteome</keyword>
<evidence type="ECO:0000313" key="2">
    <source>
        <dbReference type="Proteomes" id="UP000629371"/>
    </source>
</evidence>
<dbReference type="RefSeq" id="WP_201810704.1">
    <property type="nucleotide sequence ID" value="NZ_JAERRI010000026.1"/>
</dbReference>
<comment type="caution">
    <text evidence="1">The sequence shown here is derived from an EMBL/GenBank/DDBJ whole genome shotgun (WGS) entry which is preliminary data.</text>
</comment>
<reference evidence="1 2" key="1">
    <citation type="submission" date="2021-01" db="EMBL/GenBank/DDBJ databases">
        <title>WGS of actinomycetes isolated from Thailand.</title>
        <authorList>
            <person name="Thawai C."/>
        </authorList>
    </citation>
    <scope>NUCLEOTIDE SEQUENCE [LARGE SCALE GENOMIC DNA]</scope>
    <source>
        <strain evidence="1 2">CH9-7</strain>
    </source>
</reference>